<dbReference type="PANTHER" id="PTHR12265">
    <property type="entry name" value="TRANSMEMBRANE PROTEIN 53"/>
    <property type="match status" value="1"/>
</dbReference>
<dbReference type="PANTHER" id="PTHR12265:SF30">
    <property type="entry name" value="TRANSMEMBRANE PROTEIN 53"/>
    <property type="match status" value="1"/>
</dbReference>
<reference evidence="7 8" key="1">
    <citation type="submission" date="2015-09" db="EMBL/GenBank/DDBJ databases">
        <title>Draft genome of the parasitic nematode Teladorsagia circumcincta isolate WARC Sus (inbred).</title>
        <authorList>
            <person name="Mitreva M."/>
        </authorList>
    </citation>
    <scope>NUCLEOTIDE SEQUENCE [LARGE SCALE GENOMIC DNA]</scope>
    <source>
        <strain evidence="7 8">S</strain>
    </source>
</reference>
<sequence length="179" mass="20556">MNAVYTVCSLMLQYPELNVLGRSDGIVFDSCPVLFDAASPRNFTDLAETMARTTLQNATLATHIQFLLWKVCFTMGIRMFVAEQFVRSKMGMSLSNFTPYHFVRGHPSIPRNLSFIYSDKDTICPPRTICDFHQHMAKTGRNVDVLRLTDSEHVEHFKKYPVEYCAAIRRFLSSLEQCQ</sequence>
<dbReference type="GO" id="GO:0005640">
    <property type="term" value="C:nuclear outer membrane"/>
    <property type="evidence" value="ECO:0007669"/>
    <property type="project" value="UniProtKB-SubCell"/>
</dbReference>
<dbReference type="EMBL" id="KZ345028">
    <property type="protein sequence ID" value="PIO76799.1"/>
    <property type="molecule type" value="Genomic_DNA"/>
</dbReference>
<dbReference type="OrthoDB" id="77878at2759"/>
<dbReference type="SUPFAM" id="SSF53474">
    <property type="entry name" value="alpha/beta-Hydrolases"/>
    <property type="match status" value="1"/>
</dbReference>
<organism evidence="7 8">
    <name type="scientific">Teladorsagia circumcincta</name>
    <name type="common">Brown stomach worm</name>
    <name type="synonym">Ostertagia circumcincta</name>
    <dbReference type="NCBI Taxonomy" id="45464"/>
    <lineage>
        <taxon>Eukaryota</taxon>
        <taxon>Metazoa</taxon>
        <taxon>Ecdysozoa</taxon>
        <taxon>Nematoda</taxon>
        <taxon>Chromadorea</taxon>
        <taxon>Rhabditida</taxon>
        <taxon>Rhabditina</taxon>
        <taxon>Rhabditomorpha</taxon>
        <taxon>Strongyloidea</taxon>
        <taxon>Trichostrongylidae</taxon>
        <taxon>Teladorsagia</taxon>
    </lineage>
</organism>
<evidence type="ECO:0000256" key="2">
    <source>
        <dbReference type="ARBA" id="ARBA00022692"/>
    </source>
</evidence>
<proteinExistence type="inferred from homology"/>
<evidence type="ECO:0000256" key="5">
    <source>
        <dbReference type="ARBA" id="ARBA00023242"/>
    </source>
</evidence>
<keyword evidence="5" id="KW-0539">Nucleus</keyword>
<dbReference type="Gene3D" id="3.40.50.1820">
    <property type="entry name" value="alpha/beta hydrolase"/>
    <property type="match status" value="1"/>
</dbReference>
<evidence type="ECO:0000256" key="6">
    <source>
        <dbReference type="ARBA" id="ARBA00034303"/>
    </source>
</evidence>
<dbReference type="InterPro" id="IPR029058">
    <property type="entry name" value="AB_hydrolase_fold"/>
</dbReference>
<comment type="similarity">
    <text evidence="1">Belongs to the TMEM53 family.</text>
</comment>
<evidence type="ECO:0000256" key="1">
    <source>
        <dbReference type="ARBA" id="ARBA00007387"/>
    </source>
</evidence>
<keyword evidence="4" id="KW-0472">Membrane</keyword>
<dbReference type="InterPro" id="IPR008547">
    <property type="entry name" value="DUF829_TMEM53"/>
</dbReference>
<accession>A0A2G9V2T0</accession>
<protein>
    <recommendedName>
        <fullName evidence="9">AB hydrolase-1 domain-containing protein</fullName>
    </recommendedName>
</protein>
<keyword evidence="8" id="KW-1185">Reference proteome</keyword>
<evidence type="ECO:0008006" key="9">
    <source>
        <dbReference type="Google" id="ProtNLM"/>
    </source>
</evidence>
<dbReference type="Proteomes" id="UP000230423">
    <property type="component" value="Unassembled WGS sequence"/>
</dbReference>
<dbReference type="Pfam" id="PF05705">
    <property type="entry name" value="DUF829"/>
    <property type="match status" value="1"/>
</dbReference>
<gene>
    <name evidence="7" type="ORF">TELCIR_01097</name>
</gene>
<evidence type="ECO:0000313" key="8">
    <source>
        <dbReference type="Proteomes" id="UP000230423"/>
    </source>
</evidence>
<keyword evidence="2" id="KW-0812">Transmembrane</keyword>
<evidence type="ECO:0000313" key="7">
    <source>
        <dbReference type="EMBL" id="PIO76799.1"/>
    </source>
</evidence>
<evidence type="ECO:0000256" key="3">
    <source>
        <dbReference type="ARBA" id="ARBA00022989"/>
    </source>
</evidence>
<keyword evidence="3" id="KW-1133">Transmembrane helix</keyword>
<comment type="subcellular location">
    <subcellularLocation>
        <location evidence="6">Nucleus outer membrane</location>
        <topology evidence="6">Single-pass membrane protein</topology>
    </subcellularLocation>
</comment>
<dbReference type="AlphaFoldDB" id="A0A2G9V2T0"/>
<name>A0A2G9V2T0_TELCI</name>
<evidence type="ECO:0000256" key="4">
    <source>
        <dbReference type="ARBA" id="ARBA00023136"/>
    </source>
</evidence>